<proteinExistence type="predicted"/>
<feature type="transmembrane region" description="Helical" evidence="1">
    <location>
        <begin position="6"/>
        <end position="25"/>
    </location>
</feature>
<accession>A0A3P3E3X8</accession>
<evidence type="ECO:0000313" key="2">
    <source>
        <dbReference type="EMBL" id="RRH80402.1"/>
    </source>
</evidence>
<comment type="caution">
    <text evidence="2">The sequence shown here is derived from an EMBL/GenBank/DDBJ whole genome shotgun (WGS) entry which is preliminary data.</text>
</comment>
<evidence type="ECO:0000256" key="1">
    <source>
        <dbReference type="SAM" id="Phobius"/>
    </source>
</evidence>
<evidence type="ECO:0000313" key="3">
    <source>
        <dbReference type="Proteomes" id="UP000271590"/>
    </source>
</evidence>
<protein>
    <submittedName>
        <fullName evidence="2">Uncharacterized protein</fullName>
    </submittedName>
</protein>
<name>A0A3P3E3X8_9BURK</name>
<keyword evidence="1" id="KW-1133">Transmembrane helix</keyword>
<dbReference type="AlphaFoldDB" id="A0A3P3E3X8"/>
<dbReference type="RefSeq" id="WP_124962070.1">
    <property type="nucleotide sequence ID" value="NZ_RQXU01000039.1"/>
</dbReference>
<keyword evidence="1" id="KW-0472">Membrane</keyword>
<feature type="transmembrane region" description="Helical" evidence="1">
    <location>
        <begin position="46"/>
        <end position="65"/>
    </location>
</feature>
<keyword evidence="1" id="KW-0812">Transmembrane</keyword>
<feature type="transmembrane region" description="Helical" evidence="1">
    <location>
        <begin position="90"/>
        <end position="112"/>
    </location>
</feature>
<dbReference type="EMBL" id="RQXU01000039">
    <property type="protein sequence ID" value="RRH80402.1"/>
    <property type="molecule type" value="Genomic_DNA"/>
</dbReference>
<gene>
    <name evidence="2" type="ORF">EH244_30760</name>
</gene>
<organism evidence="2 3">
    <name type="scientific">Variovorax beijingensis</name>
    <dbReference type="NCBI Taxonomy" id="2496117"/>
    <lineage>
        <taxon>Bacteria</taxon>
        <taxon>Pseudomonadati</taxon>
        <taxon>Pseudomonadota</taxon>
        <taxon>Betaproteobacteria</taxon>
        <taxon>Burkholderiales</taxon>
        <taxon>Comamonadaceae</taxon>
        <taxon>Variovorax</taxon>
    </lineage>
</organism>
<reference evidence="2 3" key="1">
    <citation type="submission" date="2018-11" db="EMBL/GenBank/DDBJ databases">
        <title>The genome of Variovorax sp T529.</title>
        <authorList>
            <person name="Gao J."/>
        </authorList>
    </citation>
    <scope>NUCLEOTIDE SEQUENCE [LARGE SCALE GENOMIC DNA]</scope>
    <source>
        <strain evidence="2 3">T529</strain>
    </source>
</reference>
<sequence>MRAAIYYVLMLLLGFAWYKFGQNLLRKPRWNENGERTEGPVGPVGLLMITGVACYLLFALLRALVRGEVPCVGKVCRNQIYTLAANAGDYWANMFFLAWMVLGLSYALYVTLKIWFRE</sequence>
<dbReference type="Proteomes" id="UP000271590">
    <property type="component" value="Unassembled WGS sequence"/>
</dbReference>